<dbReference type="EMBL" id="MDLC01000023">
    <property type="protein sequence ID" value="ODS23676.1"/>
    <property type="molecule type" value="Genomic_DNA"/>
</dbReference>
<dbReference type="AlphaFoldDB" id="A0A1D2QQ16"/>
<comment type="caution">
    <text evidence="1">The sequence shown here is derived from an EMBL/GenBank/DDBJ whole genome shotgun (WGS) entry which is preliminary data.</text>
</comment>
<organism evidence="1 2">
    <name type="scientific">Candidatus Endobugula sertula</name>
    <name type="common">Bugula neritina bacterial symbiont</name>
    <dbReference type="NCBI Taxonomy" id="62101"/>
    <lineage>
        <taxon>Bacteria</taxon>
        <taxon>Pseudomonadati</taxon>
        <taxon>Pseudomonadota</taxon>
        <taxon>Gammaproteobacteria</taxon>
        <taxon>Cellvibrionales</taxon>
        <taxon>Cellvibrionaceae</taxon>
        <taxon>Candidatus Endobugula</taxon>
    </lineage>
</organism>
<reference evidence="1 2" key="1">
    <citation type="journal article" date="2016" name="Appl. Environ. Microbiol.">
        <title>Lack of Overt Genome Reduction in the Bryostatin-Producing Bryozoan Symbiont "Candidatus Endobugula sertula".</title>
        <authorList>
            <person name="Miller I.J."/>
            <person name="Vanee N."/>
            <person name="Fong S.S."/>
            <person name="Lim-Fong G.E."/>
            <person name="Kwan J.C."/>
        </authorList>
    </citation>
    <scope>NUCLEOTIDE SEQUENCE [LARGE SCALE GENOMIC DNA]</scope>
    <source>
        <strain evidence="1">AB1-4</strain>
    </source>
</reference>
<name>A0A1D2QQ16_9GAMM</name>
<proteinExistence type="predicted"/>
<sequence>MFFADSEIVIDYANRFAEDTGFDIDILKPEDMDEISNMDLTSRDEAYDVKLHERRFSEKFDSYACVVGCLERPRVSFLRNLNRILLPLSKPSVLSLIDGPFASVMAMKPPETGCFECYEARLMARMQDRTVYKEYVEKVRSISKVPRSAGSAALLHGVASTALLEGVLLQKTNRTRLAGRVQSTFIPLLEIQMQDLLRVPVCPACGFSASAVPEEMYASSNAILDTITSRMVLTNDE</sequence>
<dbReference type="Gene3D" id="3.40.50.720">
    <property type="entry name" value="NAD(P)-binding Rossmann-like Domain"/>
    <property type="match status" value="1"/>
</dbReference>
<dbReference type="InterPro" id="IPR022291">
    <property type="entry name" value="Bacteriocin_synth_cyclodeHase"/>
</dbReference>
<evidence type="ECO:0000313" key="1">
    <source>
        <dbReference type="EMBL" id="ODS23676.1"/>
    </source>
</evidence>
<evidence type="ECO:0008006" key="3">
    <source>
        <dbReference type="Google" id="ProtNLM"/>
    </source>
</evidence>
<dbReference type="Proteomes" id="UP000242502">
    <property type="component" value="Unassembled WGS sequence"/>
</dbReference>
<evidence type="ECO:0000313" key="2">
    <source>
        <dbReference type="Proteomes" id="UP000242502"/>
    </source>
</evidence>
<protein>
    <recommendedName>
        <fullName evidence="3">THIF-type NAD/FAD binding fold domain-containing protein</fullName>
    </recommendedName>
</protein>
<accession>A0A1D2QQ16</accession>
<dbReference type="NCBIfam" id="TIGR03882">
    <property type="entry name" value="cyclo_dehyd_2"/>
    <property type="match status" value="1"/>
</dbReference>
<dbReference type="GO" id="GO:0008641">
    <property type="term" value="F:ubiquitin-like modifier activating enzyme activity"/>
    <property type="evidence" value="ECO:0007669"/>
    <property type="project" value="InterPro"/>
</dbReference>
<gene>
    <name evidence="1" type="ORF">AB835_07690</name>
</gene>
<dbReference type="InterPro" id="IPR035985">
    <property type="entry name" value="Ubiquitin-activating_enz"/>
</dbReference>
<dbReference type="SUPFAM" id="SSF69572">
    <property type="entry name" value="Activating enzymes of the ubiquitin-like proteins"/>
    <property type="match status" value="1"/>
</dbReference>
<dbReference type="STRING" id="62101.AB835_07690"/>